<proteinExistence type="predicted"/>
<organism evidence="1 2">
    <name type="scientific">Romboutsia timonensis</name>
    <dbReference type="NCBI Taxonomy" id="1776391"/>
    <lineage>
        <taxon>Bacteria</taxon>
        <taxon>Bacillati</taxon>
        <taxon>Bacillota</taxon>
        <taxon>Clostridia</taxon>
        <taxon>Peptostreptococcales</taxon>
        <taxon>Peptostreptococcaceae</taxon>
        <taxon>Romboutsia</taxon>
    </lineage>
</organism>
<evidence type="ECO:0008006" key="3">
    <source>
        <dbReference type="Google" id="ProtNLM"/>
    </source>
</evidence>
<reference evidence="1" key="1">
    <citation type="journal article" date="2021" name="PeerJ">
        <title>Extensive microbial diversity within the chicken gut microbiome revealed by metagenomics and culture.</title>
        <authorList>
            <person name="Gilroy R."/>
            <person name="Ravi A."/>
            <person name="Getino M."/>
            <person name="Pursley I."/>
            <person name="Horton D.L."/>
            <person name="Alikhan N.F."/>
            <person name="Baker D."/>
            <person name="Gharbi K."/>
            <person name="Hall N."/>
            <person name="Watson M."/>
            <person name="Adriaenssens E.M."/>
            <person name="Foster-Nyarko E."/>
            <person name="Jarju S."/>
            <person name="Secka A."/>
            <person name="Antonio M."/>
            <person name="Oren A."/>
            <person name="Chaudhuri R.R."/>
            <person name="La Ragione R."/>
            <person name="Hildebrand F."/>
            <person name="Pallen M.J."/>
        </authorList>
    </citation>
    <scope>NUCLEOTIDE SEQUENCE</scope>
    <source>
        <strain evidence="1">1277</strain>
    </source>
</reference>
<comment type="caution">
    <text evidence="1">The sequence shown here is derived from an EMBL/GenBank/DDBJ whole genome shotgun (WGS) entry which is preliminary data.</text>
</comment>
<reference evidence="1" key="2">
    <citation type="submission" date="2021-09" db="EMBL/GenBank/DDBJ databases">
        <authorList>
            <person name="Gilroy R."/>
        </authorList>
    </citation>
    <scope>NUCLEOTIDE SEQUENCE</scope>
    <source>
        <strain evidence="1">1277</strain>
    </source>
</reference>
<sequence length="155" mass="18186">MNKLDKLYKLCEDENIQIEWVNFNPCILGVYISDKDIPPTIALNKSIFNDRLKTMEILAEEVGHHFTTNGNYANRLLHYSDRVRLSKEEQKAARWACNFLISDDELFDCVKKCTSEDELIEMLDVSFGILYDKLRFCSVENRELLYNICNYLKSV</sequence>
<accession>A0A921SYQ0</accession>
<dbReference type="Proteomes" id="UP000776700">
    <property type="component" value="Unassembled WGS sequence"/>
</dbReference>
<name>A0A921SYQ0_9FIRM</name>
<dbReference type="AlphaFoldDB" id="A0A921SYQ0"/>
<dbReference type="EMBL" id="DYUB01000036">
    <property type="protein sequence ID" value="HJG95667.1"/>
    <property type="molecule type" value="Genomic_DNA"/>
</dbReference>
<gene>
    <name evidence="1" type="ORF">K8V90_01030</name>
</gene>
<evidence type="ECO:0000313" key="2">
    <source>
        <dbReference type="Proteomes" id="UP000776700"/>
    </source>
</evidence>
<evidence type="ECO:0000313" key="1">
    <source>
        <dbReference type="EMBL" id="HJG95667.1"/>
    </source>
</evidence>
<protein>
    <recommendedName>
        <fullName evidence="3">IrrE N-terminal-like domain-containing protein</fullName>
    </recommendedName>
</protein>